<proteinExistence type="predicted"/>
<organism evidence="1">
    <name type="scientific">marine sediment metagenome</name>
    <dbReference type="NCBI Taxonomy" id="412755"/>
    <lineage>
        <taxon>unclassified sequences</taxon>
        <taxon>metagenomes</taxon>
        <taxon>ecological metagenomes</taxon>
    </lineage>
</organism>
<protein>
    <submittedName>
        <fullName evidence="1">Uncharacterized protein</fullName>
    </submittedName>
</protein>
<accession>X1IJL8</accession>
<name>X1IJL8_9ZZZZ</name>
<sequence>MSLQLYLQPLLAVGKYDQFKELARPKKYEYNVFGEDESTISYSDSAEEYTVDPDGPGPAPVFYFGNPDFNFKSLRGTIVLRWEYLPGSILYFVWTQNRA</sequence>
<comment type="caution">
    <text evidence="1">The sequence shown here is derived from an EMBL/GenBank/DDBJ whole genome shotgun (WGS) entry which is preliminary data.</text>
</comment>
<reference evidence="1" key="1">
    <citation type="journal article" date="2014" name="Front. Microbiol.">
        <title>High frequency of phylogenetically diverse reductive dehalogenase-homologous genes in deep subseafloor sedimentary metagenomes.</title>
        <authorList>
            <person name="Kawai M."/>
            <person name="Futagami T."/>
            <person name="Toyoda A."/>
            <person name="Takaki Y."/>
            <person name="Nishi S."/>
            <person name="Hori S."/>
            <person name="Arai W."/>
            <person name="Tsubouchi T."/>
            <person name="Morono Y."/>
            <person name="Uchiyama I."/>
            <person name="Ito T."/>
            <person name="Fujiyama A."/>
            <person name="Inagaki F."/>
            <person name="Takami H."/>
        </authorList>
    </citation>
    <scope>NUCLEOTIDE SEQUENCE</scope>
    <source>
        <strain evidence="1">Expedition CK06-06</strain>
    </source>
</reference>
<dbReference type="EMBL" id="BARU01044908">
    <property type="protein sequence ID" value="GAH82586.1"/>
    <property type="molecule type" value="Genomic_DNA"/>
</dbReference>
<dbReference type="AlphaFoldDB" id="X1IJL8"/>
<gene>
    <name evidence="1" type="ORF">S03H2_68333</name>
</gene>
<feature type="non-terminal residue" evidence="1">
    <location>
        <position position="99"/>
    </location>
</feature>
<evidence type="ECO:0000313" key="1">
    <source>
        <dbReference type="EMBL" id="GAH82586.1"/>
    </source>
</evidence>